<feature type="compositionally biased region" description="Polar residues" evidence="11">
    <location>
        <begin position="431"/>
        <end position="444"/>
    </location>
</feature>
<feature type="repeat" description="Solcar" evidence="10">
    <location>
        <begin position="245"/>
        <end position="350"/>
    </location>
</feature>
<accession>A0A2V1AKV6</accession>
<feature type="region of interest" description="Disordered" evidence="11">
    <location>
        <begin position="1"/>
        <end position="40"/>
    </location>
</feature>
<dbReference type="InterPro" id="IPR018108">
    <property type="entry name" value="MCP_transmembrane"/>
</dbReference>
<evidence type="ECO:0000256" key="6">
    <source>
        <dbReference type="ARBA" id="ARBA00022792"/>
    </source>
</evidence>
<dbReference type="FunFam" id="1.50.40.10:FF:000095">
    <property type="entry name" value="Mitochondrial carrier protein"/>
    <property type="match status" value="1"/>
</dbReference>
<dbReference type="GO" id="GO:0055085">
    <property type="term" value="P:transmembrane transport"/>
    <property type="evidence" value="ECO:0007669"/>
    <property type="project" value="InterPro"/>
</dbReference>
<dbReference type="RefSeq" id="XP_025339469.1">
    <property type="nucleotide sequence ID" value="XM_025479996.1"/>
</dbReference>
<feature type="compositionally biased region" description="Polar residues" evidence="11">
    <location>
        <begin position="562"/>
        <end position="584"/>
    </location>
</feature>
<evidence type="ECO:0000256" key="8">
    <source>
        <dbReference type="ARBA" id="ARBA00023128"/>
    </source>
</evidence>
<comment type="similarity">
    <text evidence="2">Belongs to the mitochondrial carrier (TC 2.A.29) family.</text>
</comment>
<comment type="subcellular location">
    <subcellularLocation>
        <location evidence="1">Mitochondrion inner membrane</location>
        <topology evidence="1">Multi-pass membrane protein</topology>
    </subcellularLocation>
</comment>
<protein>
    <submittedName>
        <fullName evidence="12">Uncharacterized protein</fullName>
    </submittedName>
</protein>
<evidence type="ECO:0000313" key="12">
    <source>
        <dbReference type="EMBL" id="PVH18529.1"/>
    </source>
</evidence>
<gene>
    <name evidence="12" type="ORF">CXQ87_001460</name>
</gene>
<feature type="repeat" description="Solcar" evidence="10">
    <location>
        <begin position="44"/>
        <end position="131"/>
    </location>
</feature>
<dbReference type="PRINTS" id="PR00926">
    <property type="entry name" value="MITOCARRIER"/>
</dbReference>
<evidence type="ECO:0000256" key="9">
    <source>
        <dbReference type="ARBA" id="ARBA00023136"/>
    </source>
</evidence>
<comment type="caution">
    <text evidence="12">The sequence shown here is derived from an EMBL/GenBank/DDBJ whole genome shotgun (WGS) entry which is preliminary data.</text>
</comment>
<keyword evidence="7" id="KW-1133">Transmembrane helix</keyword>
<name>A0A2V1AKV6_9ASCO</name>
<feature type="compositionally biased region" description="Basic and acidic residues" evidence="11">
    <location>
        <begin position="395"/>
        <end position="404"/>
    </location>
</feature>
<evidence type="ECO:0000256" key="4">
    <source>
        <dbReference type="ARBA" id="ARBA00022692"/>
    </source>
</evidence>
<keyword evidence="9 10" id="KW-0472">Membrane</keyword>
<dbReference type="InterPro" id="IPR002067">
    <property type="entry name" value="MCP"/>
</dbReference>
<evidence type="ECO:0000256" key="11">
    <source>
        <dbReference type="SAM" id="MobiDB-lite"/>
    </source>
</evidence>
<evidence type="ECO:0000256" key="5">
    <source>
        <dbReference type="ARBA" id="ARBA00022737"/>
    </source>
</evidence>
<dbReference type="EMBL" id="PKFP01000008">
    <property type="protein sequence ID" value="PVH18529.1"/>
    <property type="molecule type" value="Genomic_DNA"/>
</dbReference>
<organism evidence="12 13">
    <name type="scientific">Candidozyma duobushaemuli</name>
    <dbReference type="NCBI Taxonomy" id="1231522"/>
    <lineage>
        <taxon>Eukaryota</taxon>
        <taxon>Fungi</taxon>
        <taxon>Dikarya</taxon>
        <taxon>Ascomycota</taxon>
        <taxon>Saccharomycotina</taxon>
        <taxon>Pichiomycetes</taxon>
        <taxon>Metschnikowiaceae</taxon>
        <taxon>Candidozyma</taxon>
    </lineage>
</organism>
<feature type="compositionally biased region" description="Polar residues" evidence="11">
    <location>
        <begin position="455"/>
        <end position="489"/>
    </location>
</feature>
<dbReference type="AlphaFoldDB" id="A0A2V1AKV6"/>
<feature type="region of interest" description="Disordered" evidence="11">
    <location>
        <begin position="385"/>
        <end position="489"/>
    </location>
</feature>
<keyword evidence="13" id="KW-1185">Reference proteome</keyword>
<keyword evidence="3" id="KW-0813">Transport</keyword>
<dbReference type="Proteomes" id="UP000244406">
    <property type="component" value="Unassembled WGS sequence"/>
</dbReference>
<feature type="compositionally biased region" description="Polar residues" evidence="11">
    <location>
        <begin position="1"/>
        <end position="10"/>
    </location>
</feature>
<dbReference type="VEuPathDB" id="FungiDB:CXQ87_001460"/>
<dbReference type="GeneID" id="37001460"/>
<evidence type="ECO:0000256" key="7">
    <source>
        <dbReference type="ARBA" id="ARBA00022989"/>
    </source>
</evidence>
<dbReference type="Gene3D" id="1.50.40.10">
    <property type="entry name" value="Mitochondrial carrier domain"/>
    <property type="match status" value="2"/>
</dbReference>
<proteinExistence type="inferred from homology"/>
<evidence type="ECO:0000313" key="13">
    <source>
        <dbReference type="Proteomes" id="UP000244406"/>
    </source>
</evidence>
<feature type="repeat" description="Solcar" evidence="10">
    <location>
        <begin position="139"/>
        <end position="234"/>
    </location>
</feature>
<reference evidence="12 13" key="1">
    <citation type="submission" date="2017-12" db="EMBL/GenBank/DDBJ databases">
        <title>Genome Sequence of the Amphotericin B-resistant Candida duobushaemulonii strain, B09383.</title>
        <authorList>
            <person name="Chow N.A."/>
            <person name="Gade L."/>
            <person name="Batra D."/>
            <person name="Rowe L.A."/>
            <person name="Loparev V.N."/>
            <person name="Litvintseva A.P."/>
        </authorList>
    </citation>
    <scope>NUCLEOTIDE SEQUENCE [LARGE SCALE GENOMIC DNA]</scope>
    <source>
        <strain evidence="12 13">B09383</strain>
    </source>
</reference>
<feature type="compositionally biased region" description="Polar residues" evidence="11">
    <location>
        <begin position="385"/>
        <end position="394"/>
    </location>
</feature>
<evidence type="ECO:0000256" key="1">
    <source>
        <dbReference type="ARBA" id="ARBA00004448"/>
    </source>
</evidence>
<sequence length="689" mass="75610">MSQSLTTSAIPTPFQPHRDHHTHHEKAKVPESQPPADPEPGTYSPLLSCMLAGGFGGAIGDSAMHSLDTVKTRQQGLSWNPRYKNMVPAYVTIFRQEGFFRGLYGGYTPAILGSFPSTATFFGTYEFSKRFMINNLHMNDTVSYFIAGILGDLASSVFYVPSEVLKTRLQLQGRFNNPYTKGCGYNYRNLRDAVRSISKTEGTSALAYGYKETLLRDLPFSALQFAFYERFRKWAIIYNDSNNDLSFTLELGTGAAAGGLAGVLTTPLDVIKTRIQTATTSTAGAHAPHVTSTGGAISQLLHKFSTVKALHSIYKNEGIYGMFSGVGPRFIWTGLKISDGDTLKKRVQITFDSAGHFNHFVQKIKLWLGLNVVVQRSLEDQLSMSQDFTGSQSQRRPEQPRVEIGDTGNDVHSQRESFSQARPNSKDLEPQGSQPARASQTFPPSQVAPDIPSIRPSQSFSQNVDQPGPSSNNVNWQANSPQPSANMVSPSVAASNFTHSLNLLVNAAQGLQNEVTGMISPNPSQYHLPPTAEPTFALRGNKDGLTQHSQIFEPAVPPGMNRSISNVLSQPSQSSARPDDSFLSQSTQRFDNSCFSILNPVKSESQSADVSMSKPGIPSVTEKDLRNAIEDIPFEIPAEEHARKKTRRGNKMDNLLSKALEDAMKDEDGIEELDDMSLKLKIAQKLKTC</sequence>
<evidence type="ECO:0000256" key="2">
    <source>
        <dbReference type="ARBA" id="ARBA00006375"/>
    </source>
</evidence>
<evidence type="ECO:0000256" key="3">
    <source>
        <dbReference type="ARBA" id="ARBA00022448"/>
    </source>
</evidence>
<keyword evidence="8" id="KW-0496">Mitochondrion</keyword>
<dbReference type="SUPFAM" id="SSF103506">
    <property type="entry name" value="Mitochondrial carrier"/>
    <property type="match status" value="1"/>
</dbReference>
<dbReference type="InterPro" id="IPR023395">
    <property type="entry name" value="MCP_dom_sf"/>
</dbReference>
<evidence type="ECO:0000256" key="10">
    <source>
        <dbReference type="PROSITE-ProRule" id="PRU00282"/>
    </source>
</evidence>
<feature type="region of interest" description="Disordered" evidence="11">
    <location>
        <begin position="555"/>
        <end position="584"/>
    </location>
</feature>
<dbReference type="PROSITE" id="PS50920">
    <property type="entry name" value="SOLCAR"/>
    <property type="match status" value="3"/>
</dbReference>
<dbReference type="GO" id="GO:0005743">
    <property type="term" value="C:mitochondrial inner membrane"/>
    <property type="evidence" value="ECO:0007669"/>
    <property type="project" value="UniProtKB-SubCell"/>
</dbReference>
<keyword evidence="4 10" id="KW-0812">Transmembrane</keyword>
<keyword evidence="5" id="KW-0677">Repeat</keyword>
<dbReference type="Pfam" id="PF00153">
    <property type="entry name" value="Mito_carr"/>
    <property type="match status" value="3"/>
</dbReference>
<keyword evidence="6" id="KW-0999">Mitochondrion inner membrane</keyword>
<dbReference type="PANTHER" id="PTHR45667">
    <property type="entry name" value="S-ADENOSYLMETHIONINE MITOCHONDRIAL CARRIER PROTEIN"/>
    <property type="match status" value="1"/>
</dbReference>